<dbReference type="EMBL" id="JAVREJ010000007">
    <property type="protein sequence ID" value="MDT0350278.1"/>
    <property type="molecule type" value="Genomic_DNA"/>
</dbReference>
<comment type="similarity">
    <text evidence="7">Belongs to the drug/metabolite transporter (DMT) superfamily. Small multidrug resistance (SMR) (TC 2.A.7.1) family.</text>
</comment>
<evidence type="ECO:0000256" key="2">
    <source>
        <dbReference type="ARBA" id="ARBA00022448"/>
    </source>
</evidence>
<reference evidence="10" key="1">
    <citation type="submission" date="2023-07" db="EMBL/GenBank/DDBJ databases">
        <title>30 novel species of actinomycetes from the DSMZ collection.</title>
        <authorList>
            <person name="Nouioui I."/>
        </authorList>
    </citation>
    <scope>NUCLEOTIDE SEQUENCE [LARGE SCALE GENOMIC DNA]</scope>
    <source>
        <strain evidence="10">DSM 45834</strain>
    </source>
</reference>
<keyword evidence="10" id="KW-1185">Reference proteome</keyword>
<evidence type="ECO:0000256" key="3">
    <source>
        <dbReference type="ARBA" id="ARBA00022475"/>
    </source>
</evidence>
<evidence type="ECO:0000256" key="8">
    <source>
        <dbReference type="SAM" id="Phobius"/>
    </source>
</evidence>
<organism evidence="9 10">
    <name type="scientific">Pseudonocardia charpentierae</name>
    <dbReference type="NCBI Taxonomy" id="3075545"/>
    <lineage>
        <taxon>Bacteria</taxon>
        <taxon>Bacillati</taxon>
        <taxon>Actinomycetota</taxon>
        <taxon>Actinomycetes</taxon>
        <taxon>Pseudonocardiales</taxon>
        <taxon>Pseudonocardiaceae</taxon>
        <taxon>Pseudonocardia</taxon>
    </lineage>
</organism>
<dbReference type="PANTHER" id="PTHR30561:SF1">
    <property type="entry name" value="MULTIDRUG TRANSPORTER EMRE"/>
    <property type="match status" value="1"/>
</dbReference>
<dbReference type="PANTHER" id="PTHR30561">
    <property type="entry name" value="SMR FAMILY PROTON-DEPENDENT DRUG EFFLUX TRANSPORTER SUGE"/>
    <property type="match status" value="1"/>
</dbReference>
<name>A0ABU2N9Y9_9PSEU</name>
<feature type="transmembrane region" description="Helical" evidence="8">
    <location>
        <begin position="84"/>
        <end position="104"/>
    </location>
</feature>
<keyword evidence="3" id="KW-1003">Cell membrane</keyword>
<feature type="transmembrane region" description="Helical" evidence="8">
    <location>
        <begin position="28"/>
        <end position="50"/>
    </location>
</feature>
<evidence type="ECO:0000256" key="5">
    <source>
        <dbReference type="ARBA" id="ARBA00022989"/>
    </source>
</evidence>
<protein>
    <submittedName>
        <fullName evidence="9">Multidrug efflux SMR transporter</fullName>
    </submittedName>
</protein>
<keyword evidence="2" id="KW-0813">Transport</keyword>
<dbReference type="Proteomes" id="UP001183202">
    <property type="component" value="Unassembled WGS sequence"/>
</dbReference>
<proteinExistence type="inferred from homology"/>
<comment type="subcellular location">
    <subcellularLocation>
        <location evidence="1 7">Cell membrane</location>
        <topology evidence="1 7">Multi-pass membrane protein</topology>
    </subcellularLocation>
</comment>
<dbReference type="InterPro" id="IPR037185">
    <property type="entry name" value="EmrE-like"/>
</dbReference>
<dbReference type="SUPFAM" id="SSF103481">
    <property type="entry name" value="Multidrug resistance efflux transporter EmrE"/>
    <property type="match status" value="1"/>
</dbReference>
<dbReference type="Pfam" id="PF00893">
    <property type="entry name" value="Multi_Drug_Res"/>
    <property type="match status" value="1"/>
</dbReference>
<gene>
    <name evidence="9" type="ORF">RM445_12170</name>
</gene>
<keyword evidence="4 7" id="KW-0812">Transmembrane</keyword>
<dbReference type="InterPro" id="IPR045324">
    <property type="entry name" value="Small_multidrug_res"/>
</dbReference>
<evidence type="ECO:0000256" key="7">
    <source>
        <dbReference type="RuleBase" id="RU003942"/>
    </source>
</evidence>
<keyword evidence="5 8" id="KW-1133">Transmembrane helix</keyword>
<dbReference type="InterPro" id="IPR000390">
    <property type="entry name" value="Small_drug/metabolite_transptr"/>
</dbReference>
<sequence length="107" mass="10886">MWFWLVGAIIAEVTGTIALRFSEGFSRLGPSVVVVLGYGVAFFSLSQALVRGMPVGVAYGVWAAIGVTLVALIGAIFLGESLTVIQIGGIALVIGGVLALELGAAHA</sequence>
<evidence type="ECO:0000313" key="9">
    <source>
        <dbReference type="EMBL" id="MDT0350278.1"/>
    </source>
</evidence>
<evidence type="ECO:0000256" key="1">
    <source>
        <dbReference type="ARBA" id="ARBA00004651"/>
    </source>
</evidence>
<feature type="transmembrane region" description="Helical" evidence="8">
    <location>
        <begin position="57"/>
        <end position="78"/>
    </location>
</feature>
<evidence type="ECO:0000256" key="6">
    <source>
        <dbReference type="ARBA" id="ARBA00023136"/>
    </source>
</evidence>
<comment type="caution">
    <text evidence="9">The sequence shown here is derived from an EMBL/GenBank/DDBJ whole genome shotgun (WGS) entry which is preliminary data.</text>
</comment>
<evidence type="ECO:0000256" key="4">
    <source>
        <dbReference type="ARBA" id="ARBA00022692"/>
    </source>
</evidence>
<evidence type="ECO:0000313" key="10">
    <source>
        <dbReference type="Proteomes" id="UP001183202"/>
    </source>
</evidence>
<dbReference type="RefSeq" id="WP_311556313.1">
    <property type="nucleotide sequence ID" value="NZ_JAVREJ010000007.1"/>
</dbReference>
<keyword evidence="6 8" id="KW-0472">Membrane</keyword>
<accession>A0ABU2N9Y9</accession>
<dbReference type="Gene3D" id="1.10.3730.20">
    <property type="match status" value="1"/>
</dbReference>